<name>A0ABD2FYD1_PAGBO</name>
<sequence length="71" mass="8042">MEPQSADGRVQQQRPDSPSCLSLKSDSSKDDFIDFKGRPPSADQKVQQQRPDSPSCLSFKERLVEGRLHRL</sequence>
<feature type="compositionally biased region" description="Polar residues" evidence="1">
    <location>
        <begin position="44"/>
        <end position="56"/>
    </location>
</feature>
<reference evidence="2 3" key="1">
    <citation type="journal article" date="2022" name="G3 (Bethesda)">
        <title>Evaluating Illumina-, Nanopore-, and PacBio-based genome assembly strategies with the bald notothen, Trematomus borchgrevinki.</title>
        <authorList>
            <person name="Rayamajhi N."/>
            <person name="Cheng C.C."/>
            <person name="Catchen J.M."/>
        </authorList>
    </citation>
    <scope>NUCLEOTIDE SEQUENCE [LARGE SCALE GENOMIC DNA]</scope>
    <source>
        <strain evidence="2">AGRC-2024</strain>
    </source>
</reference>
<feature type="compositionally biased region" description="Basic and acidic residues" evidence="1">
    <location>
        <begin position="26"/>
        <end position="37"/>
    </location>
</feature>
<dbReference type="EMBL" id="JBIYXZ010002085">
    <property type="protein sequence ID" value="KAL3046436.1"/>
    <property type="molecule type" value="Genomic_DNA"/>
</dbReference>
<feature type="region of interest" description="Disordered" evidence="1">
    <location>
        <begin position="1"/>
        <end position="59"/>
    </location>
</feature>
<accession>A0ABD2FYD1</accession>
<feature type="compositionally biased region" description="Low complexity" evidence="1">
    <location>
        <begin position="15"/>
        <end position="25"/>
    </location>
</feature>
<keyword evidence="3" id="KW-1185">Reference proteome</keyword>
<dbReference type="Proteomes" id="UP001619887">
    <property type="component" value="Unassembled WGS sequence"/>
</dbReference>
<gene>
    <name evidence="2" type="ORF">OYC64_004439</name>
</gene>
<dbReference type="AlphaFoldDB" id="A0ABD2FYD1"/>
<protein>
    <submittedName>
        <fullName evidence="2">Uncharacterized protein</fullName>
    </submittedName>
</protein>
<evidence type="ECO:0000313" key="3">
    <source>
        <dbReference type="Proteomes" id="UP001619887"/>
    </source>
</evidence>
<evidence type="ECO:0000313" key="2">
    <source>
        <dbReference type="EMBL" id="KAL3046436.1"/>
    </source>
</evidence>
<comment type="caution">
    <text evidence="2">The sequence shown here is derived from an EMBL/GenBank/DDBJ whole genome shotgun (WGS) entry which is preliminary data.</text>
</comment>
<evidence type="ECO:0000256" key="1">
    <source>
        <dbReference type="SAM" id="MobiDB-lite"/>
    </source>
</evidence>
<organism evidence="2 3">
    <name type="scientific">Pagothenia borchgrevinki</name>
    <name type="common">Bald rockcod</name>
    <name type="synonym">Trematomus borchgrevinki</name>
    <dbReference type="NCBI Taxonomy" id="8213"/>
    <lineage>
        <taxon>Eukaryota</taxon>
        <taxon>Metazoa</taxon>
        <taxon>Chordata</taxon>
        <taxon>Craniata</taxon>
        <taxon>Vertebrata</taxon>
        <taxon>Euteleostomi</taxon>
        <taxon>Actinopterygii</taxon>
        <taxon>Neopterygii</taxon>
        <taxon>Teleostei</taxon>
        <taxon>Neoteleostei</taxon>
        <taxon>Acanthomorphata</taxon>
        <taxon>Eupercaria</taxon>
        <taxon>Perciformes</taxon>
        <taxon>Notothenioidei</taxon>
        <taxon>Nototheniidae</taxon>
        <taxon>Pagothenia</taxon>
    </lineage>
</organism>
<reference evidence="2 3" key="2">
    <citation type="journal article" date="2024" name="G3 (Bethesda)">
        <title>The genome of the cryopelagic Antarctic bald notothen, Trematomus borchgrevinki.</title>
        <authorList>
            <person name="Rayamajhi N."/>
            <person name="Rivera-Colon A.G."/>
            <person name="Minhas B.F."/>
            <person name="Cheng C.C."/>
            <person name="Catchen J.M."/>
        </authorList>
    </citation>
    <scope>NUCLEOTIDE SEQUENCE [LARGE SCALE GENOMIC DNA]</scope>
    <source>
        <strain evidence="2">AGRC-2024</strain>
    </source>
</reference>
<proteinExistence type="predicted"/>